<protein>
    <submittedName>
        <fullName evidence="1">Uncharacterized protein</fullName>
    </submittedName>
</protein>
<accession>D1ABI9</accession>
<dbReference type="HOGENOM" id="CLU_160524_0_0_11"/>
<reference evidence="1 2" key="1">
    <citation type="journal article" date="2011" name="Stand. Genomic Sci.">
        <title>Complete genome sequence of Thermomonospora curvata type strain (B9).</title>
        <authorList>
            <person name="Chertkov O."/>
            <person name="Sikorski J."/>
            <person name="Nolan M."/>
            <person name="Lapidus A."/>
            <person name="Lucas S."/>
            <person name="Del Rio T.G."/>
            <person name="Tice H."/>
            <person name="Cheng J.F."/>
            <person name="Goodwin L."/>
            <person name="Pitluck S."/>
            <person name="Liolios K."/>
            <person name="Ivanova N."/>
            <person name="Mavromatis K."/>
            <person name="Mikhailova N."/>
            <person name="Ovchinnikova G."/>
            <person name="Pati A."/>
            <person name="Chen A."/>
            <person name="Palaniappan K."/>
            <person name="Djao O.D."/>
            <person name="Land M."/>
            <person name="Hauser L."/>
            <person name="Chang Y.J."/>
            <person name="Jeffries C.D."/>
            <person name="Brettin T."/>
            <person name="Han C."/>
            <person name="Detter J.C."/>
            <person name="Rohde M."/>
            <person name="Goker M."/>
            <person name="Woyke T."/>
            <person name="Bristow J."/>
            <person name="Eisen J.A."/>
            <person name="Markowitz V."/>
            <person name="Hugenholtz P."/>
            <person name="Klenk H.P."/>
            <person name="Kyrpides N.C."/>
        </authorList>
    </citation>
    <scope>NUCLEOTIDE SEQUENCE [LARGE SCALE GENOMIC DNA]</scope>
    <source>
        <strain evidence="2">ATCC 19995 / DSM 43183 / JCM 3096 / KCTC 9072 / NBRC 15933 / NCIMB 10081 / Henssen B9</strain>
    </source>
</reference>
<organism evidence="1 2">
    <name type="scientific">Thermomonospora curvata (strain ATCC 19995 / DSM 43183 / JCM 3096 / KCTC 9072 / NBRC 15933 / NCIMB 10081 / Henssen B9)</name>
    <dbReference type="NCBI Taxonomy" id="471852"/>
    <lineage>
        <taxon>Bacteria</taxon>
        <taxon>Bacillati</taxon>
        <taxon>Actinomycetota</taxon>
        <taxon>Actinomycetes</taxon>
        <taxon>Streptosporangiales</taxon>
        <taxon>Thermomonosporaceae</taxon>
        <taxon>Thermomonospora</taxon>
    </lineage>
</organism>
<sequence length="110" mass="11788">MPCFRCGARQSDPVRGASPWKRGVRADRQVLICPGCQSSPNWTAELDRCAECGSTALICRLGEVECRSCGYVREARPQERPGDLVTSGAPGLSEEVAAALSRVLKRGPIG</sequence>
<gene>
    <name evidence="1" type="ordered locus">Tcur_1649</name>
</gene>
<evidence type="ECO:0000313" key="2">
    <source>
        <dbReference type="Proteomes" id="UP000001918"/>
    </source>
</evidence>
<dbReference type="STRING" id="471852.Tcur_1649"/>
<dbReference type="EMBL" id="CP001738">
    <property type="protein sequence ID" value="ACY97225.1"/>
    <property type="molecule type" value="Genomic_DNA"/>
</dbReference>
<name>D1ABI9_THECD</name>
<evidence type="ECO:0000313" key="1">
    <source>
        <dbReference type="EMBL" id="ACY97225.1"/>
    </source>
</evidence>
<dbReference type="RefSeq" id="WP_012852009.1">
    <property type="nucleotide sequence ID" value="NC_013510.1"/>
</dbReference>
<dbReference type="AlphaFoldDB" id="D1ABI9"/>
<proteinExistence type="predicted"/>
<dbReference type="OrthoDB" id="3217739at2"/>
<dbReference type="eggNOG" id="ENOG50330DC">
    <property type="taxonomic scope" value="Bacteria"/>
</dbReference>
<dbReference type="Proteomes" id="UP000001918">
    <property type="component" value="Chromosome"/>
</dbReference>
<dbReference type="KEGG" id="tcu:Tcur_1649"/>
<keyword evidence="2" id="KW-1185">Reference proteome</keyword>